<dbReference type="Pfam" id="PF00535">
    <property type="entry name" value="Glycos_transf_2"/>
    <property type="match status" value="1"/>
</dbReference>
<protein>
    <submittedName>
        <fullName evidence="4">Glycosyltransferase</fullName>
    </submittedName>
</protein>
<name>A0A8J7S7D5_9BACT</name>
<evidence type="ECO:0000256" key="1">
    <source>
        <dbReference type="SAM" id="Phobius"/>
    </source>
</evidence>
<proteinExistence type="predicted"/>
<feature type="transmembrane region" description="Helical" evidence="1">
    <location>
        <begin position="282"/>
        <end position="305"/>
    </location>
</feature>
<feature type="transmembrane region" description="Helical" evidence="1">
    <location>
        <begin position="375"/>
        <end position="394"/>
    </location>
</feature>
<evidence type="ECO:0000313" key="4">
    <source>
        <dbReference type="EMBL" id="MBP3191486.1"/>
    </source>
</evidence>
<dbReference type="Pfam" id="PF02397">
    <property type="entry name" value="Bac_transf"/>
    <property type="match status" value="1"/>
</dbReference>
<dbReference type="PANTHER" id="PTHR43179">
    <property type="entry name" value="RHAMNOSYLTRANSFERASE WBBL"/>
    <property type="match status" value="1"/>
</dbReference>
<comment type="caution">
    <text evidence="4">The sequence shown here is derived from an EMBL/GenBank/DDBJ whole genome shotgun (WGS) entry which is preliminary data.</text>
</comment>
<reference evidence="4" key="1">
    <citation type="submission" date="2021-02" db="EMBL/GenBank/DDBJ databases">
        <title>Natronogracilivirga saccharolytica gen. nov. sp. nov. a new anaerobic, haloalkiliphilic carbohydrate-fermenting bacterium from soda lake and proposing of Cyclonatronumiaceae fam. nov. in the phylum Balneolaeota.</title>
        <authorList>
            <person name="Zhilina T.N."/>
            <person name="Sorokin D.Y."/>
            <person name="Zavarzina D.G."/>
            <person name="Toshchakov S.V."/>
            <person name="Kublanov I.V."/>
        </authorList>
    </citation>
    <scope>NUCLEOTIDE SEQUENCE</scope>
    <source>
        <strain evidence="4">Z-1702</strain>
    </source>
</reference>
<dbReference type="RefSeq" id="WP_210510036.1">
    <property type="nucleotide sequence ID" value="NZ_JAFIDN010000001.1"/>
</dbReference>
<feature type="transmembrane region" description="Helical" evidence="1">
    <location>
        <begin position="342"/>
        <end position="363"/>
    </location>
</feature>
<sequence>MDDETENKINVLKKDSSGHSSIDISIVIVNYNVKEFVANLLDSLYKARNNLNIEIFVVDNASSDGSVPYLRRRFPDVIYLKNDYNLGFGKANNQAIRKAKGKYTLLINPDTLVRQDTLSVMYSHMEDNPETGASGCKILNPDGTFAPESRRSVPTPMSALWKILGLPKLFPNSRRFSAYYLGGQDEDSPGRVPVLSGAFMFFRTDVLKKAGGFDEQFFMYGEDIDLCYRTMQAGWEIDYIPDTSIIHYKGESTKKENLDYVVTFNKAMYKFFNKHYSFGYTLFFRIFILTGIILKGFISYVSALVGKLSQPITDLGILNILVIVFFVWRYEIHPANILVHYNIGFLAVNLLLSVIYLISALYYDLYGKNRFSLPAVIKSTVIAFAGVVVITFFLRDFAFSRLILMLSAMAGVVLLTGIRLFQINRSQKAPNIPGSFLERKVLLVGLSEKTPELIRKLRSRADWNYKLTGLVAQNTDYKYDEIENVPVIGDLSSIPQLVRYHQVNEIIFILPAVDYDQILRTISELRETSVYPRIVPDSMDYIVGKTNVEYLDDIPVMDVNLPYFTRWNLFVKRVLDLGLSFIMVLLLTPLLALPVIFSRKKISRLNLYMSESRRITVPLILPYSEHRWRNRYMLLLQVLAGKVSLVGSPVIPDKKPHFANVKPGLTGFRQLSENRLYHEDEKQMYELFYLQNYSVWMDLDILVKTWMYRRPTLSPIDESSN</sequence>
<feature type="transmembrane region" description="Helical" evidence="1">
    <location>
        <begin position="400"/>
        <end position="421"/>
    </location>
</feature>
<dbReference type="CDD" id="cd04186">
    <property type="entry name" value="GT_2_like_c"/>
    <property type="match status" value="1"/>
</dbReference>
<keyword evidence="1" id="KW-0812">Transmembrane</keyword>
<gene>
    <name evidence="4" type="ORF">NATSA_02300</name>
</gene>
<dbReference type="Gene3D" id="3.90.550.10">
    <property type="entry name" value="Spore Coat Polysaccharide Biosynthesis Protein SpsA, Chain A"/>
    <property type="match status" value="1"/>
</dbReference>
<keyword evidence="5" id="KW-1185">Reference proteome</keyword>
<keyword evidence="1" id="KW-0472">Membrane</keyword>
<dbReference type="Pfam" id="PF13727">
    <property type="entry name" value="CoA_binding_3"/>
    <property type="match status" value="1"/>
</dbReference>
<evidence type="ECO:0000313" key="5">
    <source>
        <dbReference type="Proteomes" id="UP000673975"/>
    </source>
</evidence>
<feature type="transmembrane region" description="Helical" evidence="1">
    <location>
        <begin position="574"/>
        <end position="597"/>
    </location>
</feature>
<dbReference type="InterPro" id="IPR001173">
    <property type="entry name" value="Glyco_trans_2-like"/>
</dbReference>
<evidence type="ECO:0000259" key="2">
    <source>
        <dbReference type="Pfam" id="PF00535"/>
    </source>
</evidence>
<keyword evidence="1" id="KW-1133">Transmembrane helix</keyword>
<feature type="transmembrane region" description="Helical" evidence="1">
    <location>
        <begin position="312"/>
        <end position="330"/>
    </location>
</feature>
<dbReference type="Proteomes" id="UP000673975">
    <property type="component" value="Unassembled WGS sequence"/>
</dbReference>
<dbReference type="PANTHER" id="PTHR43179:SF7">
    <property type="entry name" value="RHAMNOSYLTRANSFERASE WBBL"/>
    <property type="match status" value="1"/>
</dbReference>
<dbReference type="AlphaFoldDB" id="A0A8J7S7D5"/>
<feature type="domain" description="Bacterial sugar transferase" evidence="3">
    <location>
        <begin position="635"/>
        <end position="706"/>
    </location>
</feature>
<dbReference type="EMBL" id="JAFIDN010000001">
    <property type="protein sequence ID" value="MBP3191486.1"/>
    <property type="molecule type" value="Genomic_DNA"/>
</dbReference>
<dbReference type="SUPFAM" id="SSF53448">
    <property type="entry name" value="Nucleotide-diphospho-sugar transferases"/>
    <property type="match status" value="1"/>
</dbReference>
<evidence type="ECO:0000259" key="3">
    <source>
        <dbReference type="Pfam" id="PF02397"/>
    </source>
</evidence>
<accession>A0A8J7S7D5</accession>
<dbReference type="InterPro" id="IPR029044">
    <property type="entry name" value="Nucleotide-diphossugar_trans"/>
</dbReference>
<organism evidence="4 5">
    <name type="scientific">Natronogracilivirga saccharolytica</name>
    <dbReference type="NCBI Taxonomy" id="2812953"/>
    <lineage>
        <taxon>Bacteria</taxon>
        <taxon>Pseudomonadati</taxon>
        <taxon>Balneolota</taxon>
        <taxon>Balneolia</taxon>
        <taxon>Balneolales</taxon>
        <taxon>Cyclonatronaceae</taxon>
        <taxon>Natronogracilivirga</taxon>
    </lineage>
</organism>
<dbReference type="InterPro" id="IPR003362">
    <property type="entry name" value="Bact_transf"/>
</dbReference>
<feature type="domain" description="Glycosyltransferase 2-like" evidence="2">
    <location>
        <begin position="25"/>
        <end position="209"/>
    </location>
</feature>
<dbReference type="Gene3D" id="3.40.50.720">
    <property type="entry name" value="NAD(P)-binding Rossmann-like Domain"/>
    <property type="match status" value="1"/>
</dbReference>